<organism evidence="1 2">
    <name type="scientific">Lysinibacillus louembei</name>
    <dbReference type="NCBI Taxonomy" id="1470088"/>
    <lineage>
        <taxon>Bacteria</taxon>
        <taxon>Bacillati</taxon>
        <taxon>Bacillota</taxon>
        <taxon>Bacilli</taxon>
        <taxon>Bacillales</taxon>
        <taxon>Bacillaceae</taxon>
        <taxon>Lysinibacillus</taxon>
    </lineage>
</organism>
<name>A0ABZ0RVU0_9BACI</name>
<evidence type="ECO:0000313" key="1">
    <source>
        <dbReference type="EMBL" id="WPK11392.1"/>
    </source>
</evidence>
<accession>A0ABZ0RVU0</accession>
<evidence type="ECO:0000313" key="2">
    <source>
        <dbReference type="Proteomes" id="UP001322664"/>
    </source>
</evidence>
<dbReference type="EMBL" id="CP137624">
    <property type="protein sequence ID" value="WPK11392.1"/>
    <property type="molecule type" value="Genomic_DNA"/>
</dbReference>
<dbReference type="PANTHER" id="PTHR35336">
    <property type="entry name" value="ADENOSYLCOBINAMIDE AMIDOHYDROLASE"/>
    <property type="match status" value="1"/>
</dbReference>
<gene>
    <name evidence="1" type="ORF">R6U77_16085</name>
</gene>
<reference evidence="1 2" key="1">
    <citation type="submission" date="2023-09" db="EMBL/GenBank/DDBJ databases">
        <authorList>
            <person name="Page C.A."/>
            <person name="Perez-Diaz I.M."/>
        </authorList>
    </citation>
    <scope>NUCLEOTIDE SEQUENCE [LARGE SCALE GENOMIC DNA]</scope>
    <source>
        <strain evidence="1 2">Ll15</strain>
    </source>
</reference>
<keyword evidence="2" id="KW-1185">Reference proteome</keyword>
<dbReference type="Proteomes" id="UP001322664">
    <property type="component" value="Chromosome"/>
</dbReference>
<sequence>MLTVELGEELLIIKSEQPLKVLSSAMLNPGIGRYQYFVNRTVDKNYYPEDAKCEYEQFLQQYTMPLQMTVAMMTAVQQRFVMREQYVDGETTIDVFITAGLGNAVDVTQSYQYTYKPAVGTINIFVFVDGDMSDEAFIQAYHCIIEAKVKVLHERGVIDKQSGTIATGTSTDSVALAVKERGEFHAYGGSITRLGALIGKGVAATLHKAIDGYDAYQKGELR</sequence>
<proteinExistence type="predicted"/>
<dbReference type="RefSeq" id="WP_319836433.1">
    <property type="nucleotide sequence ID" value="NZ_CP137624.1"/>
</dbReference>
<dbReference type="InterPro" id="IPR002808">
    <property type="entry name" value="AdoCbi_amidolase"/>
</dbReference>
<protein>
    <submittedName>
        <fullName evidence="1">Adenosylcobinamide amidohydrolase</fullName>
    </submittedName>
</protein>
<dbReference type="Pfam" id="PF01955">
    <property type="entry name" value="CbiZ"/>
    <property type="match status" value="1"/>
</dbReference>
<dbReference type="PANTHER" id="PTHR35336:SF5">
    <property type="entry name" value="ADENOSYLCOBINAMIDE AMIDOHYDROLASE"/>
    <property type="match status" value="1"/>
</dbReference>
<dbReference type="InterPro" id="IPR052209">
    <property type="entry name" value="CbiZ"/>
</dbReference>